<dbReference type="EMBL" id="JAMYWD010000007">
    <property type="protein sequence ID" value="KAJ4965871.1"/>
    <property type="molecule type" value="Genomic_DNA"/>
</dbReference>
<evidence type="ECO:0000313" key="3">
    <source>
        <dbReference type="Proteomes" id="UP001141806"/>
    </source>
</evidence>
<keyword evidence="3" id="KW-1185">Reference proteome</keyword>
<evidence type="ECO:0000256" key="1">
    <source>
        <dbReference type="SAM" id="MobiDB-lite"/>
    </source>
</evidence>
<dbReference type="AlphaFoldDB" id="A0A9Q0K8L9"/>
<sequence>MGRAEQPLFHDPLPSSFRDQHYHHRHQTIFHRELHAILKSSRDASCPPHGLLPHFCLLTPYWRFTSPPCVISSVKTPGPGSRGSDGDVGGQLLEGLDLKDSDPVRVNEEINRRQTPPLSCTVDIQSSSSRPSRDIQIRLPGLVIKEFCLQTAAPCKDTCHPKTFRLDFQVSSQKSSISRSAPPCEDTCHPETFGLDFQLSSQKKSISRRTPPM</sequence>
<reference evidence="2" key="1">
    <citation type="journal article" date="2023" name="Plant J.">
        <title>The genome of the king protea, Protea cynaroides.</title>
        <authorList>
            <person name="Chang J."/>
            <person name="Duong T.A."/>
            <person name="Schoeman C."/>
            <person name="Ma X."/>
            <person name="Roodt D."/>
            <person name="Barker N."/>
            <person name="Li Z."/>
            <person name="Van de Peer Y."/>
            <person name="Mizrachi E."/>
        </authorList>
    </citation>
    <scope>NUCLEOTIDE SEQUENCE</scope>
    <source>
        <tissue evidence="2">Young leaves</tissue>
    </source>
</reference>
<organism evidence="2 3">
    <name type="scientific">Protea cynaroides</name>
    <dbReference type="NCBI Taxonomy" id="273540"/>
    <lineage>
        <taxon>Eukaryota</taxon>
        <taxon>Viridiplantae</taxon>
        <taxon>Streptophyta</taxon>
        <taxon>Embryophyta</taxon>
        <taxon>Tracheophyta</taxon>
        <taxon>Spermatophyta</taxon>
        <taxon>Magnoliopsida</taxon>
        <taxon>Proteales</taxon>
        <taxon>Proteaceae</taxon>
        <taxon>Protea</taxon>
    </lineage>
</organism>
<dbReference type="Proteomes" id="UP001141806">
    <property type="component" value="Unassembled WGS sequence"/>
</dbReference>
<name>A0A9Q0K8L9_9MAGN</name>
<comment type="caution">
    <text evidence="2">The sequence shown here is derived from an EMBL/GenBank/DDBJ whole genome shotgun (WGS) entry which is preliminary data.</text>
</comment>
<evidence type="ECO:0000313" key="2">
    <source>
        <dbReference type="EMBL" id="KAJ4965871.1"/>
    </source>
</evidence>
<feature type="region of interest" description="Disordered" evidence="1">
    <location>
        <begin position="74"/>
        <end position="96"/>
    </location>
</feature>
<protein>
    <submittedName>
        <fullName evidence="2">Uncharacterized protein</fullName>
    </submittedName>
</protein>
<feature type="compositionally biased region" description="Gly residues" evidence="1">
    <location>
        <begin position="80"/>
        <end position="89"/>
    </location>
</feature>
<accession>A0A9Q0K8L9</accession>
<proteinExistence type="predicted"/>
<gene>
    <name evidence="2" type="ORF">NE237_017720</name>
</gene>